<dbReference type="OrthoDB" id="5421429at2"/>
<keyword evidence="3" id="KW-1185">Reference proteome</keyword>
<sequence>MKQILKKIAISVLFSLIITSPALAGSEMTGQKMPDQKMAGNDMSASDRIGNLFHESVVVGYMLSYYLMDLREKKGDGQKGDDMEKMDMEKPHHIMLYIIDKNHTPVLKGTVGFLIKDAAGTAQKAMAMKMGMGFGITADMKQKGVYTISAKALVNGTKLMDSFEYEIK</sequence>
<feature type="chain" id="PRO_5002902323" description="YtkA-like domain-containing protein" evidence="1">
    <location>
        <begin position="25"/>
        <end position="168"/>
    </location>
</feature>
<organism evidence="2 3">
    <name type="scientific">Desulforapulum autotrophicum (strain ATCC 43914 / DSM 3382 / VKM B-1955 / HRM2)</name>
    <name type="common">Desulfobacterium autotrophicum</name>
    <dbReference type="NCBI Taxonomy" id="177437"/>
    <lineage>
        <taxon>Bacteria</taxon>
        <taxon>Pseudomonadati</taxon>
        <taxon>Thermodesulfobacteriota</taxon>
        <taxon>Desulfobacteria</taxon>
        <taxon>Desulfobacterales</taxon>
        <taxon>Desulfobacteraceae</taxon>
        <taxon>Desulforapulum</taxon>
    </lineage>
</organism>
<reference evidence="2 3" key="1">
    <citation type="journal article" date="2009" name="Environ. Microbiol.">
        <title>Genome sequence of Desulfobacterium autotrophicum HRM2, a marine sulfate reducer oxidizing organic carbon completely to carbon dioxide.</title>
        <authorList>
            <person name="Strittmatter A.W."/>
            <person name="Liesegang H."/>
            <person name="Rabus R."/>
            <person name="Decker I."/>
            <person name="Amann J."/>
            <person name="Andres S."/>
            <person name="Henne A."/>
            <person name="Fricke W.F."/>
            <person name="Martinez-Arias R."/>
            <person name="Bartels D."/>
            <person name="Goesmann A."/>
            <person name="Krause L."/>
            <person name="Puehler A."/>
            <person name="Klenk H.P."/>
            <person name="Richter M."/>
            <person name="Schuler M."/>
            <person name="Gloeckner F.O."/>
            <person name="Meyerdierks A."/>
            <person name="Gottschalk G."/>
            <person name="Amann R."/>
        </authorList>
    </citation>
    <scope>NUCLEOTIDE SEQUENCE [LARGE SCALE GENOMIC DNA]</scope>
    <source>
        <strain evidence="3">ATCC 43914 / DSM 3382 / HRM2</strain>
    </source>
</reference>
<feature type="signal peptide" evidence="1">
    <location>
        <begin position="1"/>
        <end position="24"/>
    </location>
</feature>
<dbReference type="eggNOG" id="ENOG5032THG">
    <property type="taxonomic scope" value="Bacteria"/>
</dbReference>
<evidence type="ECO:0000256" key="1">
    <source>
        <dbReference type="SAM" id="SignalP"/>
    </source>
</evidence>
<dbReference type="HOGENOM" id="CLU_118032_0_0_7"/>
<dbReference type="STRING" id="177437.HRM2_00440"/>
<evidence type="ECO:0008006" key="4">
    <source>
        <dbReference type="Google" id="ProtNLM"/>
    </source>
</evidence>
<dbReference type="AlphaFoldDB" id="C0QE50"/>
<keyword evidence="1" id="KW-0732">Signal</keyword>
<dbReference type="KEGG" id="dat:HRM2_00440"/>
<dbReference type="RefSeq" id="WP_012662418.1">
    <property type="nucleotide sequence ID" value="NC_012108.1"/>
</dbReference>
<evidence type="ECO:0000313" key="2">
    <source>
        <dbReference type="EMBL" id="ACN13167.1"/>
    </source>
</evidence>
<name>C0QE50_DESAH</name>
<evidence type="ECO:0000313" key="3">
    <source>
        <dbReference type="Proteomes" id="UP000000442"/>
    </source>
</evidence>
<proteinExistence type="predicted"/>
<dbReference type="EMBL" id="CP001087">
    <property type="protein sequence ID" value="ACN13167.1"/>
    <property type="molecule type" value="Genomic_DNA"/>
</dbReference>
<gene>
    <name evidence="2" type="ordered locus">HRM2_00440</name>
</gene>
<protein>
    <recommendedName>
        <fullName evidence="4">YtkA-like domain-containing protein</fullName>
    </recommendedName>
</protein>
<accession>C0QE50</accession>
<dbReference type="Proteomes" id="UP000000442">
    <property type="component" value="Chromosome"/>
</dbReference>